<organism evidence="8 9">
    <name type="scientific">Papaver nudicaule</name>
    <name type="common">Iceland poppy</name>
    <dbReference type="NCBI Taxonomy" id="74823"/>
    <lineage>
        <taxon>Eukaryota</taxon>
        <taxon>Viridiplantae</taxon>
        <taxon>Streptophyta</taxon>
        <taxon>Embryophyta</taxon>
        <taxon>Tracheophyta</taxon>
        <taxon>Spermatophyta</taxon>
        <taxon>Magnoliopsida</taxon>
        <taxon>Ranunculales</taxon>
        <taxon>Papaveraceae</taxon>
        <taxon>Papaveroideae</taxon>
        <taxon>Papaver</taxon>
    </lineage>
</organism>
<dbReference type="PROSITE" id="PS00801">
    <property type="entry name" value="TRANSKETOLASE_1"/>
    <property type="match status" value="1"/>
</dbReference>
<evidence type="ECO:0000256" key="6">
    <source>
        <dbReference type="ARBA" id="ARBA00022842"/>
    </source>
</evidence>
<keyword evidence="4" id="KW-0808">Transferase</keyword>
<dbReference type="PANTHER" id="PTHR43322:SF4">
    <property type="entry name" value="1-DEOXY-D-XYLULOSE-5-PHOSPHATE SYNTHASE 2, CHLOROPLASTIC-RELATED"/>
    <property type="match status" value="1"/>
</dbReference>
<dbReference type="InterPro" id="IPR049557">
    <property type="entry name" value="Transketolase_CS"/>
</dbReference>
<evidence type="ECO:0000256" key="3">
    <source>
        <dbReference type="ARBA" id="ARBA00011738"/>
    </source>
</evidence>
<evidence type="ECO:0000256" key="7">
    <source>
        <dbReference type="ARBA" id="ARBA00023052"/>
    </source>
</evidence>
<evidence type="ECO:0000256" key="1">
    <source>
        <dbReference type="ARBA" id="ARBA00001946"/>
    </source>
</evidence>
<comment type="cofactor">
    <cofactor evidence="2">
        <name>thiamine diphosphate</name>
        <dbReference type="ChEBI" id="CHEBI:58937"/>
    </cofactor>
</comment>
<evidence type="ECO:0000256" key="4">
    <source>
        <dbReference type="ARBA" id="ARBA00022679"/>
    </source>
</evidence>
<sequence>MSVSGFLLTNPSHIYNSSNNNSFILSPFPKLGSTSKSLFNVKASSSSSSVNPNGGGDEAKLMIRKEKERNWDIEFNGEKPTTPLLDTINYPIHMKNLSTQDLEQLSAELRAEVVHTVSQTGGHLSSSLGVVELTVALHHVFNTPEDKIIWDVGHQVGVIENLLIEKKRMKN</sequence>
<dbReference type="Gene3D" id="3.40.50.970">
    <property type="match status" value="1"/>
</dbReference>
<dbReference type="Pfam" id="PF13292">
    <property type="entry name" value="DXP_synthase_N"/>
    <property type="match status" value="1"/>
</dbReference>
<gene>
    <name evidence="8" type="ORF">MKW94_011888</name>
</gene>
<dbReference type="EMBL" id="JAJJMA010181518">
    <property type="protein sequence ID" value="MCL7037654.1"/>
    <property type="molecule type" value="Genomic_DNA"/>
</dbReference>
<evidence type="ECO:0008006" key="10">
    <source>
        <dbReference type="Google" id="ProtNLM"/>
    </source>
</evidence>
<comment type="subunit">
    <text evidence="3">Homodimer.</text>
</comment>
<keyword evidence="6" id="KW-0460">Magnesium</keyword>
<proteinExistence type="predicted"/>
<dbReference type="PANTHER" id="PTHR43322">
    <property type="entry name" value="1-D-DEOXYXYLULOSE 5-PHOSPHATE SYNTHASE-RELATED"/>
    <property type="match status" value="1"/>
</dbReference>
<accession>A0AA41VAN9</accession>
<keyword evidence="7" id="KW-0786">Thiamine pyrophosphate</keyword>
<evidence type="ECO:0000256" key="2">
    <source>
        <dbReference type="ARBA" id="ARBA00001964"/>
    </source>
</evidence>
<evidence type="ECO:0000256" key="5">
    <source>
        <dbReference type="ARBA" id="ARBA00022723"/>
    </source>
</evidence>
<protein>
    <recommendedName>
        <fullName evidence="10">1-deoxy-D-xylulose-5-phosphate synthase</fullName>
    </recommendedName>
</protein>
<reference evidence="8" key="1">
    <citation type="submission" date="2022-03" db="EMBL/GenBank/DDBJ databases">
        <title>A functionally conserved STORR gene fusion in Papaver species that diverged 16.8 million years ago.</title>
        <authorList>
            <person name="Catania T."/>
        </authorList>
    </citation>
    <scope>NUCLEOTIDE SEQUENCE</scope>
    <source>
        <strain evidence="8">S-191538</strain>
    </source>
</reference>
<dbReference type="GO" id="GO:0008661">
    <property type="term" value="F:1-deoxy-D-xylulose-5-phosphate synthase activity"/>
    <property type="evidence" value="ECO:0007669"/>
    <property type="project" value="InterPro"/>
</dbReference>
<name>A0AA41VAN9_PAPNU</name>
<dbReference type="InterPro" id="IPR029061">
    <property type="entry name" value="THDP-binding"/>
</dbReference>
<evidence type="ECO:0000313" key="9">
    <source>
        <dbReference type="Proteomes" id="UP001177140"/>
    </source>
</evidence>
<dbReference type="SUPFAM" id="SSF52518">
    <property type="entry name" value="Thiamin diphosphate-binding fold (THDP-binding)"/>
    <property type="match status" value="1"/>
</dbReference>
<dbReference type="InterPro" id="IPR005477">
    <property type="entry name" value="Dxylulose-5-P_synthase"/>
</dbReference>
<dbReference type="GO" id="GO:0016114">
    <property type="term" value="P:terpenoid biosynthetic process"/>
    <property type="evidence" value="ECO:0007669"/>
    <property type="project" value="InterPro"/>
</dbReference>
<dbReference type="AlphaFoldDB" id="A0AA41VAN9"/>
<evidence type="ECO:0000313" key="8">
    <source>
        <dbReference type="EMBL" id="MCL7037654.1"/>
    </source>
</evidence>
<dbReference type="GO" id="GO:0046872">
    <property type="term" value="F:metal ion binding"/>
    <property type="evidence" value="ECO:0007669"/>
    <property type="project" value="UniProtKB-KW"/>
</dbReference>
<keyword evidence="9" id="KW-1185">Reference proteome</keyword>
<dbReference type="Proteomes" id="UP001177140">
    <property type="component" value="Unassembled WGS sequence"/>
</dbReference>
<comment type="cofactor">
    <cofactor evidence="1">
        <name>Mg(2+)</name>
        <dbReference type="ChEBI" id="CHEBI:18420"/>
    </cofactor>
</comment>
<comment type="caution">
    <text evidence="8">The sequence shown here is derived from an EMBL/GenBank/DDBJ whole genome shotgun (WGS) entry which is preliminary data.</text>
</comment>
<keyword evidence="5" id="KW-0479">Metal-binding</keyword>